<dbReference type="InterPro" id="IPR006015">
    <property type="entry name" value="Universal_stress_UspA"/>
</dbReference>
<sequence>AEPAAAAPGRHPLLAWDGSRAAARAISDALPLLKLAATVTLLVLNPATHTYGMEPGADMALLLARHGVPVTVMREYTTAPIGEALLGAAAECGCDLLVMGGYGHGRARETLLGGVTRAVLADMTLPVLISH</sequence>
<dbReference type="Gene3D" id="3.40.50.12370">
    <property type="match status" value="1"/>
</dbReference>
<dbReference type="EMBL" id="WWCS01000053">
    <property type="protein sequence ID" value="MYN43401.1"/>
    <property type="molecule type" value="Genomic_DNA"/>
</dbReference>
<dbReference type="Pfam" id="PF00582">
    <property type="entry name" value="Usp"/>
    <property type="match status" value="1"/>
</dbReference>
<gene>
    <name evidence="3" type="ORF">GTP55_29085</name>
</gene>
<feature type="non-terminal residue" evidence="3">
    <location>
        <position position="1"/>
    </location>
</feature>
<name>A0ABW9WR37_9BURK</name>
<comment type="similarity">
    <text evidence="1">Belongs to the universal stress protein A family.</text>
</comment>
<protein>
    <submittedName>
        <fullName evidence="3">Universal stress protein</fullName>
    </submittedName>
</protein>
<dbReference type="PRINTS" id="PR01438">
    <property type="entry name" value="UNVRSLSTRESS"/>
</dbReference>
<dbReference type="Proteomes" id="UP000466332">
    <property type="component" value="Unassembled WGS sequence"/>
</dbReference>
<evidence type="ECO:0000259" key="2">
    <source>
        <dbReference type="Pfam" id="PF00582"/>
    </source>
</evidence>
<accession>A0ABW9WR37</accession>
<proteinExistence type="inferred from homology"/>
<dbReference type="RefSeq" id="WP_161048239.1">
    <property type="nucleotide sequence ID" value="NZ_WWCS01000053.1"/>
</dbReference>
<comment type="caution">
    <text evidence="3">The sequence shown here is derived from an EMBL/GenBank/DDBJ whole genome shotgun (WGS) entry which is preliminary data.</text>
</comment>
<dbReference type="CDD" id="cd00293">
    <property type="entry name" value="USP-like"/>
    <property type="match status" value="1"/>
</dbReference>
<dbReference type="SUPFAM" id="SSF52402">
    <property type="entry name" value="Adenine nucleotide alpha hydrolases-like"/>
    <property type="match status" value="1"/>
</dbReference>
<evidence type="ECO:0000256" key="1">
    <source>
        <dbReference type="ARBA" id="ARBA00008791"/>
    </source>
</evidence>
<reference evidence="3 4" key="1">
    <citation type="submission" date="2019-12" db="EMBL/GenBank/DDBJ databases">
        <title>Novel species isolated from a subtropical stream in China.</title>
        <authorList>
            <person name="Lu H."/>
        </authorList>
    </citation>
    <scope>NUCLEOTIDE SEQUENCE [LARGE SCALE GENOMIC DNA]</scope>
    <source>
        <strain evidence="3 4">FT109W</strain>
    </source>
</reference>
<evidence type="ECO:0000313" key="4">
    <source>
        <dbReference type="Proteomes" id="UP000466332"/>
    </source>
</evidence>
<dbReference type="InterPro" id="IPR006016">
    <property type="entry name" value="UspA"/>
</dbReference>
<keyword evidence="4" id="KW-1185">Reference proteome</keyword>
<feature type="domain" description="UspA" evidence="2">
    <location>
        <begin position="13"/>
        <end position="129"/>
    </location>
</feature>
<evidence type="ECO:0000313" key="3">
    <source>
        <dbReference type="EMBL" id="MYN43401.1"/>
    </source>
</evidence>
<organism evidence="3 4">
    <name type="scientific">Duganella margarita</name>
    <dbReference type="NCBI Taxonomy" id="2692170"/>
    <lineage>
        <taxon>Bacteria</taxon>
        <taxon>Pseudomonadati</taxon>
        <taxon>Pseudomonadota</taxon>
        <taxon>Betaproteobacteria</taxon>
        <taxon>Burkholderiales</taxon>
        <taxon>Oxalobacteraceae</taxon>
        <taxon>Telluria group</taxon>
        <taxon>Duganella</taxon>
    </lineage>
</organism>